<dbReference type="Gramene" id="PGSC0003DMT400005991">
    <property type="protein sequence ID" value="PGSC0003DMT400005991"/>
    <property type="gene ID" value="PGSC0003DMG400002328"/>
</dbReference>
<evidence type="ECO:0000256" key="2">
    <source>
        <dbReference type="ARBA" id="ARBA00009191"/>
    </source>
</evidence>
<comment type="similarity">
    <text evidence="2">Belongs to the strictosidine synthase family.</text>
</comment>
<comment type="subcellular location">
    <subcellularLocation>
        <location evidence="1">Vacuole</location>
    </subcellularLocation>
</comment>
<proteinExistence type="inferred from homology"/>
<feature type="domain" description="Strictosidine synthase conserved region" evidence="5">
    <location>
        <begin position="56"/>
        <end position="140"/>
    </location>
</feature>
<dbReference type="InterPro" id="IPR011042">
    <property type="entry name" value="6-blade_b-propeller_TolB-like"/>
</dbReference>
<organism evidence="6 7">
    <name type="scientific">Solanum tuberosum</name>
    <name type="common">Potato</name>
    <dbReference type="NCBI Taxonomy" id="4113"/>
    <lineage>
        <taxon>Eukaryota</taxon>
        <taxon>Viridiplantae</taxon>
        <taxon>Streptophyta</taxon>
        <taxon>Embryophyta</taxon>
        <taxon>Tracheophyta</taxon>
        <taxon>Spermatophyta</taxon>
        <taxon>Magnoliopsida</taxon>
        <taxon>eudicotyledons</taxon>
        <taxon>Gunneridae</taxon>
        <taxon>Pentapetalae</taxon>
        <taxon>asterids</taxon>
        <taxon>lamiids</taxon>
        <taxon>Solanales</taxon>
        <taxon>Solanaceae</taxon>
        <taxon>Solanoideae</taxon>
        <taxon>Solaneae</taxon>
        <taxon>Solanum</taxon>
    </lineage>
</organism>
<dbReference type="ExpressionAtlas" id="M0ZQN7">
    <property type="expression patterns" value="baseline"/>
</dbReference>
<protein>
    <submittedName>
        <fullName evidence="6">Adipocyte plasma membrane-associated protein</fullName>
    </submittedName>
</protein>
<keyword evidence="4" id="KW-0325">Glycoprotein</keyword>
<evidence type="ECO:0000256" key="4">
    <source>
        <dbReference type="ARBA" id="ARBA00023180"/>
    </source>
</evidence>
<gene>
    <name evidence="6" type="primary">LOC102599193</name>
</gene>
<keyword evidence="3" id="KW-0926">Vacuole</keyword>
<dbReference type="SUPFAM" id="SSF63829">
    <property type="entry name" value="Calcium-dependent phosphotriesterase"/>
    <property type="match status" value="1"/>
</dbReference>
<name>M0ZQN7_SOLTU</name>
<reference evidence="7" key="1">
    <citation type="journal article" date="2011" name="Nature">
        <title>Genome sequence and analysis of the tuber crop potato.</title>
        <authorList>
            <consortium name="The Potato Genome Sequencing Consortium"/>
        </authorList>
    </citation>
    <scope>NUCLEOTIDE SEQUENCE [LARGE SCALE GENOMIC DNA]</scope>
    <source>
        <strain evidence="7">cv. DM1-3 516 R44</strain>
    </source>
</reference>
<evidence type="ECO:0000313" key="7">
    <source>
        <dbReference type="Proteomes" id="UP000011115"/>
    </source>
</evidence>
<dbReference type="Proteomes" id="UP000011115">
    <property type="component" value="Unassembled WGS sequence"/>
</dbReference>
<dbReference type="HOGENOM" id="CLU_1144253_0_0_1"/>
<dbReference type="PANTHER" id="PTHR10426">
    <property type="entry name" value="STRICTOSIDINE SYNTHASE-RELATED"/>
    <property type="match status" value="1"/>
</dbReference>
<accession>M0ZQN7</accession>
<dbReference type="GO" id="GO:0005773">
    <property type="term" value="C:vacuole"/>
    <property type="evidence" value="ECO:0007669"/>
    <property type="project" value="UniProtKB-SubCell"/>
</dbReference>
<evidence type="ECO:0000256" key="3">
    <source>
        <dbReference type="ARBA" id="ARBA00022554"/>
    </source>
</evidence>
<evidence type="ECO:0000256" key="1">
    <source>
        <dbReference type="ARBA" id="ARBA00004116"/>
    </source>
</evidence>
<dbReference type="Gene3D" id="2.120.10.30">
    <property type="entry name" value="TolB, C-terminal domain"/>
    <property type="match status" value="1"/>
</dbReference>
<dbReference type="EnsemblPlants" id="PGSC0003DMT400005991">
    <property type="protein sequence ID" value="PGSC0003DMT400005991"/>
    <property type="gene ID" value="PGSC0003DMG400002328"/>
</dbReference>
<dbReference type="PANTHER" id="PTHR10426:SF68">
    <property type="entry name" value="OS07G0614000 PROTEIN"/>
    <property type="match status" value="1"/>
</dbReference>
<dbReference type="Pfam" id="PF03088">
    <property type="entry name" value="Str_synth"/>
    <property type="match status" value="1"/>
</dbReference>
<dbReference type="InterPro" id="IPR018119">
    <property type="entry name" value="Strictosidine_synth_cons-reg"/>
</dbReference>
<evidence type="ECO:0000259" key="5">
    <source>
        <dbReference type="Pfam" id="PF03088"/>
    </source>
</evidence>
<dbReference type="AlphaFoldDB" id="M0ZQN7"/>
<sequence>MICCFLTNDGLYDAVSRKITKRISGFLCPCHLSCGIKVYLKSLKLKSVYRLADDVVEASDGSVYFSVASTKFGLHEWFLDVLEAKPHGQLLKYSPSLNQISVILDNLAFANGVALSADQDYLVVCESWKFRCLKYWLKEEMKGQTEMFIDNLVGAPDNIKLAPDGSFWIALIQVSYNPPLLNVKLIKGECLKKMYLLSGTDNSSTAKFHTQVESYRTFVGNFPQIDEVGDGSIRQSNGSECGS</sequence>
<evidence type="ECO:0000313" key="6">
    <source>
        <dbReference type="EnsemblPlants" id="PGSC0003DMT400005991"/>
    </source>
</evidence>
<keyword evidence="7" id="KW-1185">Reference proteome</keyword>
<reference evidence="6" key="2">
    <citation type="submission" date="2015-06" db="UniProtKB">
        <authorList>
            <consortium name="EnsemblPlants"/>
        </authorList>
    </citation>
    <scope>IDENTIFICATION</scope>
    <source>
        <strain evidence="6">DM1-3 516 R44</strain>
    </source>
</reference>